<dbReference type="InterPro" id="IPR011037">
    <property type="entry name" value="Pyrv_Knase-like_insert_dom_sf"/>
</dbReference>
<dbReference type="Pfam" id="PF03476">
    <property type="entry name" value="MOSC_N"/>
    <property type="match status" value="1"/>
</dbReference>
<dbReference type="AlphaFoldDB" id="A0A9P8C0Y5"/>
<dbReference type="GO" id="GO:0030170">
    <property type="term" value="F:pyridoxal phosphate binding"/>
    <property type="evidence" value="ECO:0007669"/>
    <property type="project" value="InterPro"/>
</dbReference>
<dbReference type="PANTHER" id="PTHR14237:SF34">
    <property type="entry name" value="MOSC DOMAIN PROTEIN (AFU_ORTHOLOGUE AFUA_2G07820)"/>
    <property type="match status" value="1"/>
</dbReference>
<dbReference type="OrthoDB" id="17255at2759"/>
<dbReference type="EMBL" id="MU251776">
    <property type="protein sequence ID" value="KAG9229377.1"/>
    <property type="molecule type" value="Genomic_DNA"/>
</dbReference>
<feature type="transmembrane region" description="Helical" evidence="1">
    <location>
        <begin position="15"/>
        <end position="35"/>
    </location>
</feature>
<accession>A0A9P8C0Y5</accession>
<keyword evidence="1" id="KW-0812">Transmembrane</keyword>
<reference evidence="3" key="1">
    <citation type="journal article" date="2021" name="IMA Fungus">
        <title>Genomic characterization of three marine fungi, including Emericellopsis atlantica sp. nov. with signatures of a generalist lifestyle and marine biomass degradation.</title>
        <authorList>
            <person name="Hagestad O.C."/>
            <person name="Hou L."/>
            <person name="Andersen J.H."/>
            <person name="Hansen E.H."/>
            <person name="Altermark B."/>
            <person name="Li C."/>
            <person name="Kuhnert E."/>
            <person name="Cox R.J."/>
            <person name="Crous P.W."/>
            <person name="Spatafora J.W."/>
            <person name="Lail K."/>
            <person name="Amirebrahimi M."/>
            <person name="Lipzen A."/>
            <person name="Pangilinan J."/>
            <person name="Andreopoulos W."/>
            <person name="Hayes R.D."/>
            <person name="Ng V."/>
            <person name="Grigoriev I.V."/>
            <person name="Jackson S.A."/>
            <person name="Sutton T.D.S."/>
            <person name="Dobson A.D.W."/>
            <person name="Rama T."/>
        </authorList>
    </citation>
    <scope>NUCLEOTIDE SEQUENCE</scope>
    <source>
        <strain evidence="3">TRa018bII</strain>
    </source>
</reference>
<sequence>MLVTPSWTSPEGRTLFLGAATVLISFISYFFLNLAPSKKISGKAARATRLREAFDNIEKRTSPSEKGTKNDASSSQSLKVKELWIYPIKSLRGCSVPRAMLTNEGFYLDRRFMLLKKENAGKPSNMHVSHHGSMTLFHPRILGSKILVVYRQPGTSEPSGHVLELDLEPSIDGLETLDVIMHGSPSKAYNMGSDCNSWFSERFGFDVVLAFWGGNTRLVLGNQPTKPTSSAIRNRLSQIPVVGAVFQDPQNDKIAFNDCAPYLVINQKSVDNVSTRLPDGMDMDLSKFRANIVVSSPSPTASPSLKEWDEDFWRTIEFPATNSRIILTGNCGRCPSLNVNYKTGTHAKSKEDEADGGVQVLRLLQKDRRVDKGVKYSPIFGRYGFVASGGEGQVVRVGDEVKVVEKNEEHTTFYWPELSTA</sequence>
<evidence type="ECO:0000313" key="4">
    <source>
        <dbReference type="Proteomes" id="UP000824998"/>
    </source>
</evidence>
<evidence type="ECO:0000256" key="1">
    <source>
        <dbReference type="SAM" id="Phobius"/>
    </source>
</evidence>
<name>A0A9P8C0Y5_9HELO</name>
<dbReference type="Proteomes" id="UP000824998">
    <property type="component" value="Unassembled WGS sequence"/>
</dbReference>
<evidence type="ECO:0000259" key="2">
    <source>
        <dbReference type="PROSITE" id="PS51340"/>
    </source>
</evidence>
<keyword evidence="1" id="KW-1133">Transmembrane helix</keyword>
<dbReference type="Pfam" id="PF03473">
    <property type="entry name" value="MOSC"/>
    <property type="match status" value="1"/>
</dbReference>
<comment type="caution">
    <text evidence="3">The sequence shown here is derived from an EMBL/GenBank/DDBJ whole genome shotgun (WGS) entry which is preliminary data.</text>
</comment>
<dbReference type="InterPro" id="IPR005302">
    <property type="entry name" value="MoCF_Sase_C"/>
</dbReference>
<keyword evidence="1" id="KW-0472">Membrane</keyword>
<feature type="domain" description="MOSC" evidence="2">
    <location>
        <begin position="226"/>
        <end position="404"/>
    </location>
</feature>
<dbReference type="SUPFAM" id="SSF50800">
    <property type="entry name" value="PK beta-barrel domain-like"/>
    <property type="match status" value="1"/>
</dbReference>
<dbReference type="InterPro" id="IPR005303">
    <property type="entry name" value="MOCOS_middle"/>
</dbReference>
<keyword evidence="4" id="KW-1185">Reference proteome</keyword>
<evidence type="ECO:0000313" key="3">
    <source>
        <dbReference type="EMBL" id="KAG9229377.1"/>
    </source>
</evidence>
<protein>
    <recommendedName>
        <fullName evidence="2">MOSC domain-containing protein</fullName>
    </recommendedName>
</protein>
<organism evidence="3 4">
    <name type="scientific">Amylocarpus encephaloides</name>
    <dbReference type="NCBI Taxonomy" id="45428"/>
    <lineage>
        <taxon>Eukaryota</taxon>
        <taxon>Fungi</taxon>
        <taxon>Dikarya</taxon>
        <taxon>Ascomycota</taxon>
        <taxon>Pezizomycotina</taxon>
        <taxon>Leotiomycetes</taxon>
        <taxon>Helotiales</taxon>
        <taxon>Helotiales incertae sedis</taxon>
        <taxon>Amylocarpus</taxon>
    </lineage>
</organism>
<proteinExistence type="predicted"/>
<dbReference type="SUPFAM" id="SSF141673">
    <property type="entry name" value="MOSC N-terminal domain-like"/>
    <property type="match status" value="1"/>
</dbReference>
<dbReference type="PANTHER" id="PTHR14237">
    <property type="entry name" value="MOLYBDOPTERIN COFACTOR SULFURASE MOSC"/>
    <property type="match status" value="1"/>
</dbReference>
<dbReference type="GO" id="GO:0003824">
    <property type="term" value="F:catalytic activity"/>
    <property type="evidence" value="ECO:0007669"/>
    <property type="project" value="InterPro"/>
</dbReference>
<dbReference type="GO" id="GO:0030151">
    <property type="term" value="F:molybdenum ion binding"/>
    <property type="evidence" value="ECO:0007669"/>
    <property type="project" value="InterPro"/>
</dbReference>
<dbReference type="PROSITE" id="PS51340">
    <property type="entry name" value="MOSC"/>
    <property type="match status" value="1"/>
</dbReference>
<gene>
    <name evidence="3" type="ORF">BJ875DRAFT_474996</name>
</gene>